<sequence length="639" mass="72530">MAIALDNISGSEKLKLVRELGKIRKFLPTANGAGKLTLVKNIREIRAKLSIFSKPDAAMVNIDIADVDATYKSMIDYLENGIKQLPAALADSERVLAAKIGRFFYNMSSNKDEILGNENYKKFQSMVGGRYDSGYGQKKVFDHFKSLGDVFEYDAEKVKIITQEISNISSTTPSDPPEIAEKKRQTQEVYNDLRDKLSSLYERRFEAKFSNDPFAVDKIKKTYDSLFVAFDEIRTELKKLDRIKYEKKQERIEELKKQIAPVGNEFISTLLDVSKVTQEQAESWAGAQKITKSALTRLKKLGYAEVDIRRDMAEFYRITGGKLRQIIIDNNGSRRANTNGIGSVEDTVIYPDSRFNKTVLWHEMAHHLEADPIAKDASNGFLVKRRKDSKVYSLRSLTGNRGYRSNEVAYADDFINPYIGKVYRDETTEVWSMGVQYLSNPQDAALMLAKDPEMAALMAGYLQADLTPAMKALQSIQDHAKDKVEAQRDNEQKQYEDAIAKLARGVKFVNDGWFDALNDEDRAIVTRHSVPAKSNAEFIGSWNGYRVFYGKFKSRKSKRISKGYQVVYSPESSGIHHINSGAFHEEIDAVKAALMVTSEVFGHDVYRASYRLFAHYAHKEEMIRNADIVLAHKETKDSQ</sequence>
<proteinExistence type="predicted"/>
<evidence type="ECO:0000256" key="1">
    <source>
        <dbReference type="SAM" id="Coils"/>
    </source>
</evidence>
<gene>
    <name evidence="2" type="ORF">SAMN05216302_104613</name>
</gene>
<protein>
    <submittedName>
        <fullName evidence="2">Uncharacterized protein</fullName>
    </submittedName>
</protein>
<accession>A0A1I4G1H5</accession>
<dbReference type="Proteomes" id="UP000199533">
    <property type="component" value="Unassembled WGS sequence"/>
</dbReference>
<dbReference type="OrthoDB" id="6636135at2"/>
<name>A0A1I4G1H5_9PROT</name>
<dbReference type="STRING" id="52441.SAMN05216302_104613"/>
<feature type="coiled-coil region" evidence="1">
    <location>
        <begin position="238"/>
        <end position="265"/>
    </location>
</feature>
<organism evidence="2 3">
    <name type="scientific">Nitrosomonas aestuarii</name>
    <dbReference type="NCBI Taxonomy" id="52441"/>
    <lineage>
        <taxon>Bacteria</taxon>
        <taxon>Pseudomonadati</taxon>
        <taxon>Pseudomonadota</taxon>
        <taxon>Betaproteobacteria</taxon>
        <taxon>Nitrosomonadales</taxon>
        <taxon>Nitrosomonadaceae</taxon>
        <taxon>Nitrosomonas</taxon>
    </lineage>
</organism>
<reference evidence="3" key="1">
    <citation type="submission" date="2016-10" db="EMBL/GenBank/DDBJ databases">
        <authorList>
            <person name="Varghese N."/>
            <person name="Submissions S."/>
        </authorList>
    </citation>
    <scope>NUCLEOTIDE SEQUENCE [LARGE SCALE GENOMIC DNA]</scope>
    <source>
        <strain evidence="3">Nm69</strain>
    </source>
</reference>
<dbReference type="RefSeq" id="WP_090702876.1">
    <property type="nucleotide sequence ID" value="NZ_FOSP01000046.1"/>
</dbReference>
<keyword evidence="3" id="KW-1185">Reference proteome</keyword>
<dbReference type="AlphaFoldDB" id="A0A1I4G1H5"/>
<evidence type="ECO:0000313" key="3">
    <source>
        <dbReference type="Proteomes" id="UP000199533"/>
    </source>
</evidence>
<evidence type="ECO:0000313" key="2">
    <source>
        <dbReference type="EMBL" id="SFL23978.1"/>
    </source>
</evidence>
<keyword evidence="1" id="KW-0175">Coiled coil</keyword>
<dbReference type="EMBL" id="FOSP01000046">
    <property type="protein sequence ID" value="SFL23978.1"/>
    <property type="molecule type" value="Genomic_DNA"/>
</dbReference>